<dbReference type="AlphaFoldDB" id="A0AAD1ZZZ9"/>
<evidence type="ECO:0000313" key="1">
    <source>
        <dbReference type="EMBL" id="CAI9776520.1"/>
    </source>
</evidence>
<accession>A0AAD1ZZZ9</accession>
<name>A0AAD1ZZZ9_9LAMI</name>
<organism evidence="1 2">
    <name type="scientific">Fraxinus pennsylvanica</name>
    <dbReference type="NCBI Taxonomy" id="56036"/>
    <lineage>
        <taxon>Eukaryota</taxon>
        <taxon>Viridiplantae</taxon>
        <taxon>Streptophyta</taxon>
        <taxon>Embryophyta</taxon>
        <taxon>Tracheophyta</taxon>
        <taxon>Spermatophyta</taxon>
        <taxon>Magnoliopsida</taxon>
        <taxon>eudicotyledons</taxon>
        <taxon>Gunneridae</taxon>
        <taxon>Pentapetalae</taxon>
        <taxon>asterids</taxon>
        <taxon>lamiids</taxon>
        <taxon>Lamiales</taxon>
        <taxon>Oleaceae</taxon>
        <taxon>Oleeae</taxon>
        <taxon>Fraxinus</taxon>
    </lineage>
</organism>
<reference evidence="1" key="1">
    <citation type="submission" date="2023-05" db="EMBL/GenBank/DDBJ databases">
        <authorList>
            <person name="Huff M."/>
        </authorList>
    </citation>
    <scope>NUCLEOTIDE SEQUENCE</scope>
</reference>
<protein>
    <submittedName>
        <fullName evidence="1">Uncharacterized protein</fullName>
    </submittedName>
</protein>
<gene>
    <name evidence="1" type="ORF">FPE_LOCUS23950</name>
</gene>
<sequence>MWSELIWMTRFFLLNEKSQEHSTKFQGLDAQRFIGRFLESASKRLPEEELMLDPFLALGDRDDKPKSKNEIQKPFLNDNIKLEDLQLNEDLLRTNPTITGKLNPEDETIFAYPMFLNFRPPFNLCIL</sequence>
<dbReference type="EMBL" id="OU503049">
    <property type="protein sequence ID" value="CAI9776520.1"/>
    <property type="molecule type" value="Genomic_DNA"/>
</dbReference>
<keyword evidence="2" id="KW-1185">Reference proteome</keyword>
<proteinExistence type="predicted"/>
<evidence type="ECO:0000313" key="2">
    <source>
        <dbReference type="Proteomes" id="UP000834106"/>
    </source>
</evidence>
<dbReference type="Proteomes" id="UP000834106">
    <property type="component" value="Chromosome 14"/>
</dbReference>